<reference evidence="2 3" key="1">
    <citation type="journal article" date="2013" name="Biodegradation">
        <title>Quantitative proteomic analysis of ibuprofen-degrading Patulibacter sp. strain I11.</title>
        <authorList>
            <person name="Almeida B."/>
            <person name="Kjeldal H."/>
            <person name="Lolas I."/>
            <person name="Knudsen A.D."/>
            <person name="Carvalho G."/>
            <person name="Nielsen K.L."/>
            <person name="Barreto Crespo M.T."/>
            <person name="Stensballe A."/>
            <person name="Nielsen J.L."/>
        </authorList>
    </citation>
    <scope>NUCLEOTIDE SEQUENCE [LARGE SCALE GENOMIC DNA]</scope>
    <source>
        <strain evidence="2 3">I11</strain>
    </source>
</reference>
<dbReference type="AlphaFoldDB" id="H0DZY9"/>
<dbReference type="Gene3D" id="3.60.15.10">
    <property type="entry name" value="Ribonuclease Z/Hydroxyacylglutathione hydrolase-like"/>
    <property type="match status" value="1"/>
</dbReference>
<evidence type="ECO:0000313" key="3">
    <source>
        <dbReference type="Proteomes" id="UP000005143"/>
    </source>
</evidence>
<sequence>MRFEVLGHTVGAPLGGACAGYLVHGDGGTILLDCGPGTLERVWRRGLAGRLSAIVLSHAHADHVLDLVPWSTSVTSGELEHRAGGPLPPTPLYVPRDHGPQVLDALVVALGLREDRFSGAFDLREYDDRDRLSIAGMELTFARTAHPVPCFAPRIDDGRATIVYGADGARSPALVAHARDADLLVVEATYLDPDPGQHRYGHMTGEEAGQVASQAGAKRLLLTHLLPRPDENLENLRRARAAFSGTVDLAREGLVVVA</sequence>
<dbReference type="CDD" id="cd07716">
    <property type="entry name" value="RNaseZ_short-form-like_MBL-fold"/>
    <property type="match status" value="1"/>
</dbReference>
<dbReference type="Proteomes" id="UP000005143">
    <property type="component" value="Unassembled WGS sequence"/>
</dbReference>
<proteinExistence type="predicted"/>
<dbReference type="OrthoDB" id="4137979at2"/>
<dbReference type="Pfam" id="PF12706">
    <property type="entry name" value="Lactamase_B_2"/>
    <property type="match status" value="1"/>
</dbReference>
<evidence type="ECO:0000259" key="1">
    <source>
        <dbReference type="SMART" id="SM00849"/>
    </source>
</evidence>
<keyword evidence="2" id="KW-0378">Hydrolase</keyword>
<dbReference type="PROSITE" id="PS51257">
    <property type="entry name" value="PROKAR_LIPOPROTEIN"/>
    <property type="match status" value="1"/>
</dbReference>
<dbReference type="SUPFAM" id="SSF56281">
    <property type="entry name" value="Metallo-hydrolase/oxidoreductase"/>
    <property type="match status" value="1"/>
</dbReference>
<dbReference type="RefSeq" id="WP_007569698.1">
    <property type="nucleotide sequence ID" value="NZ_AGUD01000003.1"/>
</dbReference>
<evidence type="ECO:0000313" key="2">
    <source>
        <dbReference type="EMBL" id="EHN13093.1"/>
    </source>
</evidence>
<accession>H0DZY9</accession>
<dbReference type="InterPro" id="IPR001279">
    <property type="entry name" value="Metallo-B-lactamas"/>
</dbReference>
<dbReference type="EMBL" id="AGUD01000003">
    <property type="protein sequence ID" value="EHN13093.1"/>
    <property type="molecule type" value="Genomic_DNA"/>
</dbReference>
<organism evidence="2 3">
    <name type="scientific">Patulibacter medicamentivorans</name>
    <dbReference type="NCBI Taxonomy" id="1097667"/>
    <lineage>
        <taxon>Bacteria</taxon>
        <taxon>Bacillati</taxon>
        <taxon>Actinomycetota</taxon>
        <taxon>Thermoleophilia</taxon>
        <taxon>Solirubrobacterales</taxon>
        <taxon>Patulibacteraceae</taxon>
        <taxon>Patulibacter</taxon>
    </lineage>
</organism>
<dbReference type="InterPro" id="IPR036866">
    <property type="entry name" value="RibonucZ/Hydroxyglut_hydro"/>
</dbReference>
<dbReference type="GO" id="GO:0042781">
    <property type="term" value="F:3'-tRNA processing endoribonuclease activity"/>
    <property type="evidence" value="ECO:0007669"/>
    <property type="project" value="TreeGrafter"/>
</dbReference>
<keyword evidence="3" id="KW-1185">Reference proteome</keyword>
<protein>
    <submittedName>
        <fullName evidence="2">Metal-dependent hydrolase</fullName>
    </submittedName>
</protein>
<feature type="domain" description="Metallo-beta-lactamase" evidence="1">
    <location>
        <begin position="17"/>
        <end position="224"/>
    </location>
</feature>
<gene>
    <name evidence="2" type="ORF">PAI11_00940</name>
</gene>
<comment type="caution">
    <text evidence="2">The sequence shown here is derived from an EMBL/GenBank/DDBJ whole genome shotgun (WGS) entry which is preliminary data.</text>
</comment>
<dbReference type="PANTHER" id="PTHR46018">
    <property type="entry name" value="ZINC PHOSPHODIESTERASE ELAC PROTEIN 1"/>
    <property type="match status" value="1"/>
</dbReference>
<dbReference type="SMART" id="SM00849">
    <property type="entry name" value="Lactamase_B"/>
    <property type="match status" value="1"/>
</dbReference>
<name>H0DZY9_9ACTN</name>
<dbReference type="PANTHER" id="PTHR46018:SF4">
    <property type="entry name" value="METALLO-HYDROLASE YHFI-RELATED"/>
    <property type="match status" value="1"/>
</dbReference>